<dbReference type="SUPFAM" id="SSF53790">
    <property type="entry name" value="Tetrapyrrole methylase"/>
    <property type="match status" value="1"/>
</dbReference>
<dbReference type="GO" id="GO:0009236">
    <property type="term" value="P:cobalamin biosynthetic process"/>
    <property type="evidence" value="ECO:0007669"/>
    <property type="project" value="UniProtKB-UniPathway"/>
</dbReference>
<protein>
    <submittedName>
        <fullName evidence="8">Precorrin-4 C11-methyltransferase</fullName>
    </submittedName>
</protein>
<evidence type="ECO:0000256" key="3">
    <source>
        <dbReference type="ARBA" id="ARBA00022573"/>
    </source>
</evidence>
<dbReference type="CDD" id="cd11641">
    <property type="entry name" value="Precorrin-4_C11-MT"/>
    <property type="match status" value="1"/>
</dbReference>
<dbReference type="HOGENOM" id="CLU_011276_7_1_0"/>
<keyword evidence="9" id="KW-1185">Reference proteome</keyword>
<dbReference type="KEGG" id="saci:Sinac_5980"/>
<dbReference type="PANTHER" id="PTHR45790">
    <property type="entry name" value="SIROHEME SYNTHASE-RELATED"/>
    <property type="match status" value="1"/>
</dbReference>
<evidence type="ECO:0000256" key="6">
    <source>
        <dbReference type="ARBA" id="ARBA00022691"/>
    </source>
</evidence>
<dbReference type="RefSeq" id="WP_015249183.1">
    <property type="nucleotide sequence ID" value="NC_019892.1"/>
</dbReference>
<keyword evidence="6" id="KW-0949">S-adenosyl-L-methionine</keyword>
<reference evidence="8 9" key="1">
    <citation type="submission" date="2012-02" db="EMBL/GenBank/DDBJ databases">
        <title>Complete sequence of chromosome of Singulisphaera acidiphila DSM 18658.</title>
        <authorList>
            <consortium name="US DOE Joint Genome Institute (JGI-PGF)"/>
            <person name="Lucas S."/>
            <person name="Copeland A."/>
            <person name="Lapidus A."/>
            <person name="Glavina del Rio T."/>
            <person name="Dalin E."/>
            <person name="Tice H."/>
            <person name="Bruce D."/>
            <person name="Goodwin L."/>
            <person name="Pitluck S."/>
            <person name="Peters L."/>
            <person name="Ovchinnikova G."/>
            <person name="Chertkov O."/>
            <person name="Kyrpides N."/>
            <person name="Mavromatis K."/>
            <person name="Ivanova N."/>
            <person name="Brettin T."/>
            <person name="Detter J.C."/>
            <person name="Han C."/>
            <person name="Larimer F."/>
            <person name="Land M."/>
            <person name="Hauser L."/>
            <person name="Markowitz V."/>
            <person name="Cheng J.-F."/>
            <person name="Hugenholtz P."/>
            <person name="Woyke T."/>
            <person name="Wu D."/>
            <person name="Tindall B."/>
            <person name="Pomrenke H."/>
            <person name="Brambilla E."/>
            <person name="Klenk H.-P."/>
            <person name="Eisen J.A."/>
        </authorList>
    </citation>
    <scope>NUCLEOTIDE SEQUENCE [LARGE SCALE GENOMIC DNA]</scope>
    <source>
        <strain evidence="9">ATCC BAA-1392 / DSM 18658 / VKM B-2454 / MOB10</strain>
    </source>
</reference>
<dbReference type="EMBL" id="CP003364">
    <property type="protein sequence ID" value="AGA30091.1"/>
    <property type="molecule type" value="Genomic_DNA"/>
</dbReference>
<evidence type="ECO:0000256" key="4">
    <source>
        <dbReference type="ARBA" id="ARBA00022603"/>
    </source>
</evidence>
<dbReference type="STRING" id="886293.Sinac_5980"/>
<dbReference type="GO" id="GO:0046026">
    <property type="term" value="F:precorrin-4 C11-methyltransferase activity"/>
    <property type="evidence" value="ECO:0007669"/>
    <property type="project" value="InterPro"/>
</dbReference>
<evidence type="ECO:0000256" key="5">
    <source>
        <dbReference type="ARBA" id="ARBA00022679"/>
    </source>
</evidence>
<evidence type="ECO:0000313" key="8">
    <source>
        <dbReference type="EMBL" id="AGA30091.1"/>
    </source>
</evidence>
<comment type="pathway">
    <text evidence="1">Cofactor biosynthesis; adenosylcobalamin biosynthesis.</text>
</comment>
<gene>
    <name evidence="8" type="ordered locus">Sinac_5980</name>
</gene>
<evidence type="ECO:0000313" key="9">
    <source>
        <dbReference type="Proteomes" id="UP000010798"/>
    </source>
</evidence>
<dbReference type="Pfam" id="PF00590">
    <property type="entry name" value="TP_methylase"/>
    <property type="match status" value="1"/>
</dbReference>
<dbReference type="InterPro" id="IPR050161">
    <property type="entry name" value="Siro_Cobalamin_biosynth"/>
</dbReference>
<evidence type="ECO:0000256" key="2">
    <source>
        <dbReference type="ARBA" id="ARBA00005879"/>
    </source>
</evidence>
<keyword evidence="4 8" id="KW-0489">Methyltransferase</keyword>
<evidence type="ECO:0000259" key="7">
    <source>
        <dbReference type="Pfam" id="PF00590"/>
    </source>
</evidence>
<dbReference type="NCBIfam" id="TIGR01465">
    <property type="entry name" value="cobM_cbiF"/>
    <property type="match status" value="1"/>
</dbReference>
<dbReference type="InterPro" id="IPR014777">
    <property type="entry name" value="4pyrrole_Mease_sub1"/>
</dbReference>
<dbReference type="InterPro" id="IPR003043">
    <property type="entry name" value="Uropor_MeTrfase_CS"/>
</dbReference>
<sequence>MSISTTKGTVYFIGAGPGDPDLITVRGRALIERCPVCLFAGSLVPRVIVSCAPAGAVVRNSASMHLDAIVALMTEASAEGKDVARVHSGDPSLYGAIAEQMRRLDECEVPYEVVPGVSSYQAAAAALKIELTPAGKNQSVILTRAAGRTGVPEVDDLAALGSHGTGMALFLSADQMVEVVTALQPRYGPEAPVVVAYRVGWPDQQFLRCSLAEVAAQMANAGITRTALIFIGPMVDGAPALESHLYNKSYSHLFRKGASADESALEPEADTMVEFDSP</sequence>
<comment type="similarity">
    <text evidence="2">Belongs to the precorrin methyltransferase family.</text>
</comment>
<dbReference type="InterPro" id="IPR000878">
    <property type="entry name" value="4pyrrol_Mease"/>
</dbReference>
<organism evidence="8 9">
    <name type="scientific">Singulisphaera acidiphila (strain ATCC BAA-1392 / DSM 18658 / VKM B-2454 / MOB10)</name>
    <dbReference type="NCBI Taxonomy" id="886293"/>
    <lineage>
        <taxon>Bacteria</taxon>
        <taxon>Pseudomonadati</taxon>
        <taxon>Planctomycetota</taxon>
        <taxon>Planctomycetia</taxon>
        <taxon>Isosphaerales</taxon>
        <taxon>Isosphaeraceae</taxon>
        <taxon>Singulisphaera</taxon>
    </lineage>
</organism>
<proteinExistence type="inferred from homology"/>
<keyword evidence="3" id="KW-0169">Cobalamin biosynthesis</keyword>
<dbReference type="GO" id="GO:0032259">
    <property type="term" value="P:methylation"/>
    <property type="evidence" value="ECO:0007669"/>
    <property type="project" value="UniProtKB-KW"/>
</dbReference>
<keyword evidence="5 8" id="KW-0808">Transferase</keyword>
<dbReference type="InterPro" id="IPR035996">
    <property type="entry name" value="4pyrrol_Methylase_sf"/>
</dbReference>
<dbReference type="PROSITE" id="PS00839">
    <property type="entry name" value="SUMT_1"/>
    <property type="match status" value="1"/>
</dbReference>
<dbReference type="OrthoDB" id="9815856at2"/>
<dbReference type="Gene3D" id="3.40.1010.10">
    <property type="entry name" value="Cobalt-precorrin-4 Transmethylase, Domain 1"/>
    <property type="match status" value="1"/>
</dbReference>
<dbReference type="Gene3D" id="3.30.950.10">
    <property type="entry name" value="Methyltransferase, Cobalt-precorrin-4 Transmethylase, Domain 2"/>
    <property type="match status" value="1"/>
</dbReference>
<dbReference type="AlphaFoldDB" id="L0DN43"/>
<name>L0DN43_SINAD</name>
<dbReference type="Proteomes" id="UP000010798">
    <property type="component" value="Chromosome"/>
</dbReference>
<evidence type="ECO:0000256" key="1">
    <source>
        <dbReference type="ARBA" id="ARBA00004953"/>
    </source>
</evidence>
<dbReference type="eggNOG" id="COG2875">
    <property type="taxonomic scope" value="Bacteria"/>
</dbReference>
<dbReference type="InterPro" id="IPR014776">
    <property type="entry name" value="4pyrrole_Mease_sub2"/>
</dbReference>
<accession>L0DN43</accession>
<dbReference type="PANTHER" id="PTHR45790:SF4">
    <property type="entry name" value="COBALT-PRECORRIN-4 C(11)-METHYLTRANSFERASE"/>
    <property type="match status" value="1"/>
</dbReference>
<dbReference type="UniPathway" id="UPA00148"/>
<dbReference type="InterPro" id="IPR006362">
    <property type="entry name" value="Cbl_synth_CobM/CibF"/>
</dbReference>
<feature type="domain" description="Tetrapyrrole methylase" evidence="7">
    <location>
        <begin position="9"/>
        <end position="214"/>
    </location>
</feature>